<dbReference type="Proteomes" id="UP000037784">
    <property type="component" value="Unassembled WGS sequence"/>
</dbReference>
<dbReference type="AlphaFoldDB" id="A0A0M9UC85"/>
<gene>
    <name evidence="7" type="ORF">ARMA_0970</name>
    <name evidence="8" type="ORF">SE16_06970</name>
</gene>
<evidence type="ECO:0000256" key="2">
    <source>
        <dbReference type="ARBA" id="ARBA00022771"/>
    </source>
</evidence>
<reference evidence="9" key="3">
    <citation type="submission" date="2015-08" db="EMBL/GenBank/DDBJ databases">
        <title>Draft Genome Sequence of a Heterotrophic Facultative Anaerobic Bacterium Ardenticatena maritima Strain 110S.</title>
        <authorList>
            <person name="Kawaichi S."/>
            <person name="Yoshida T."/>
            <person name="Sako Y."/>
            <person name="Nakamura R."/>
        </authorList>
    </citation>
    <scope>NUCLEOTIDE SEQUENCE [LARGE SCALE GENOMIC DNA]</scope>
    <source>
        <strain evidence="9">110S</strain>
    </source>
</reference>
<proteinExistence type="predicted"/>
<dbReference type="PROSITE" id="PS51128">
    <property type="entry name" value="ZF_DKSA_2"/>
    <property type="match status" value="1"/>
</dbReference>
<feature type="domain" description="Zinc finger DksA/TraR C4-type" evidence="6">
    <location>
        <begin position="77"/>
        <end position="110"/>
    </location>
</feature>
<dbReference type="PANTHER" id="PTHR33823">
    <property type="entry name" value="RNA POLYMERASE-BINDING TRANSCRIPTION FACTOR DKSA-RELATED"/>
    <property type="match status" value="1"/>
</dbReference>
<keyword evidence="3" id="KW-0862">Zinc</keyword>
<keyword evidence="1" id="KW-0479">Metal-binding</keyword>
<dbReference type="SUPFAM" id="SSF57716">
    <property type="entry name" value="Glucocorticoid receptor-like (DNA-binding domain)"/>
    <property type="match status" value="1"/>
</dbReference>
<dbReference type="FunCoup" id="A0A0M9UC85">
    <property type="interactions" value="139"/>
</dbReference>
<keyword evidence="9" id="KW-1185">Reference proteome</keyword>
<reference evidence="7 9" key="1">
    <citation type="journal article" date="2015" name="Genome Announc.">
        <title>Draft Genome Sequence of a Heterotrophic Facultative Anaerobic Thermophilic Bacterium, Ardenticatena maritima Strain 110ST.</title>
        <authorList>
            <person name="Kawaichi S."/>
            <person name="Yoshida T."/>
            <person name="Sako Y."/>
            <person name="Nakamura R."/>
        </authorList>
    </citation>
    <scope>NUCLEOTIDE SEQUENCE [LARGE SCALE GENOMIC DNA]</scope>
    <source>
        <strain evidence="7 9">110S</strain>
    </source>
</reference>
<dbReference type="RefSeq" id="WP_054492458.1">
    <property type="nucleotide sequence ID" value="NZ_BBZA01000062.1"/>
</dbReference>
<evidence type="ECO:0000313" key="9">
    <source>
        <dbReference type="Proteomes" id="UP000037784"/>
    </source>
</evidence>
<reference evidence="8 10" key="2">
    <citation type="submission" date="2015-07" db="EMBL/GenBank/DDBJ databases">
        <title>Whole genome sequence of Ardenticatena maritima DSM 23922.</title>
        <authorList>
            <person name="Hemp J."/>
            <person name="Ward L.M."/>
            <person name="Pace L.A."/>
            <person name="Fischer W.W."/>
        </authorList>
    </citation>
    <scope>NUCLEOTIDE SEQUENCE [LARGE SCALE GENOMIC DNA]</scope>
    <source>
        <strain evidence="8 10">110S</strain>
    </source>
</reference>
<evidence type="ECO:0000313" key="8">
    <source>
        <dbReference type="EMBL" id="KPL88521.1"/>
    </source>
</evidence>
<feature type="coiled-coil region" evidence="5">
    <location>
        <begin position="4"/>
        <end position="77"/>
    </location>
</feature>
<evidence type="ECO:0000313" key="7">
    <source>
        <dbReference type="EMBL" id="GAP62547.1"/>
    </source>
</evidence>
<dbReference type="InterPro" id="IPR037187">
    <property type="entry name" value="DnaK_N"/>
</dbReference>
<name>A0A0M9UC85_9CHLR</name>
<keyword evidence="5" id="KW-0175">Coiled coil</keyword>
<dbReference type="OrthoDB" id="9811543at2"/>
<dbReference type="SUPFAM" id="SSF109635">
    <property type="entry name" value="DnaK suppressor protein DksA, alpha-hairpin domain"/>
    <property type="match status" value="1"/>
</dbReference>
<evidence type="ECO:0000256" key="1">
    <source>
        <dbReference type="ARBA" id="ARBA00022723"/>
    </source>
</evidence>
<dbReference type="Pfam" id="PF01258">
    <property type="entry name" value="zf-dskA_traR"/>
    <property type="match status" value="1"/>
</dbReference>
<comment type="caution">
    <text evidence="7">The sequence shown here is derived from an EMBL/GenBank/DDBJ whole genome shotgun (WGS) entry which is preliminary data.</text>
</comment>
<dbReference type="EMBL" id="LGKN01000004">
    <property type="protein sequence ID" value="KPL88521.1"/>
    <property type="molecule type" value="Genomic_DNA"/>
</dbReference>
<dbReference type="Proteomes" id="UP000050502">
    <property type="component" value="Unassembled WGS sequence"/>
</dbReference>
<evidence type="ECO:0000256" key="4">
    <source>
        <dbReference type="PROSITE-ProRule" id="PRU00510"/>
    </source>
</evidence>
<dbReference type="STRING" id="872965.SE16_06970"/>
<evidence type="ECO:0000256" key="3">
    <source>
        <dbReference type="ARBA" id="ARBA00022833"/>
    </source>
</evidence>
<evidence type="ECO:0000256" key="5">
    <source>
        <dbReference type="SAM" id="Coils"/>
    </source>
</evidence>
<dbReference type="InterPro" id="IPR000962">
    <property type="entry name" value="Znf_DskA_TraR"/>
</dbReference>
<dbReference type="PANTHER" id="PTHR33823:SF4">
    <property type="entry name" value="GENERAL STRESS PROTEIN 16O"/>
    <property type="match status" value="1"/>
</dbReference>
<accession>A0A0M9UC85</accession>
<keyword evidence="2" id="KW-0863">Zinc-finger</keyword>
<dbReference type="Gene3D" id="1.20.120.910">
    <property type="entry name" value="DksA, coiled-coil domain"/>
    <property type="match status" value="1"/>
</dbReference>
<dbReference type="GO" id="GO:0008270">
    <property type="term" value="F:zinc ion binding"/>
    <property type="evidence" value="ECO:0007669"/>
    <property type="project" value="UniProtKB-KW"/>
</dbReference>
<feature type="zinc finger region" description="dksA C4-type" evidence="4">
    <location>
        <begin position="82"/>
        <end position="106"/>
    </location>
</feature>
<evidence type="ECO:0000313" key="10">
    <source>
        <dbReference type="Proteomes" id="UP000050502"/>
    </source>
</evidence>
<evidence type="ECO:0000259" key="6">
    <source>
        <dbReference type="Pfam" id="PF01258"/>
    </source>
</evidence>
<sequence length="111" mass="12565">MLQTDQLSLLRAKLEEALQDAQRELETLREEIETEADYGLGEGDPAIVEREMAMAMIEEVEGRIKTIEAALQRMEEGTYGICVECGAEIPYERLEIIPETPYCVQCAAKKR</sequence>
<protein>
    <recommendedName>
        <fullName evidence="6">Zinc finger DksA/TraR C4-type domain-containing protein</fullName>
    </recommendedName>
</protein>
<dbReference type="EMBL" id="BBZA01000062">
    <property type="protein sequence ID" value="GAP62547.1"/>
    <property type="molecule type" value="Genomic_DNA"/>
</dbReference>
<organism evidence="7 9">
    <name type="scientific">Ardenticatena maritima</name>
    <dbReference type="NCBI Taxonomy" id="872965"/>
    <lineage>
        <taxon>Bacteria</taxon>
        <taxon>Bacillati</taxon>
        <taxon>Chloroflexota</taxon>
        <taxon>Ardenticatenia</taxon>
        <taxon>Ardenticatenales</taxon>
        <taxon>Ardenticatenaceae</taxon>
        <taxon>Ardenticatena</taxon>
    </lineage>
</organism>
<dbReference type="InParanoid" id="A0A0M9UC85"/>